<keyword evidence="5 15" id="KW-0812">Transmembrane</keyword>
<dbReference type="GO" id="GO:0006281">
    <property type="term" value="P:DNA repair"/>
    <property type="evidence" value="ECO:0007669"/>
    <property type="project" value="UniProtKB-UniRule"/>
</dbReference>
<dbReference type="Pfam" id="PF04493">
    <property type="entry name" value="Endonuclease_5"/>
    <property type="match status" value="1"/>
</dbReference>
<evidence type="ECO:0000313" key="18">
    <source>
        <dbReference type="Proteomes" id="UP001596417"/>
    </source>
</evidence>
<evidence type="ECO:0000256" key="11">
    <source>
        <dbReference type="ARBA" id="ARBA00022833"/>
    </source>
</evidence>
<feature type="domain" description="AN1-type" evidence="16">
    <location>
        <begin position="1"/>
        <end position="44"/>
    </location>
</feature>
<dbReference type="Pfam" id="PF01428">
    <property type="entry name" value="zf-AN1"/>
    <property type="match status" value="1"/>
</dbReference>
<dbReference type="Gene3D" id="1.20.1540.10">
    <property type="entry name" value="Rhomboid-like"/>
    <property type="match status" value="1"/>
</dbReference>
<comment type="subcellular location">
    <subcellularLocation>
        <location evidence="3 14">Cytoplasm</location>
    </subcellularLocation>
    <subcellularLocation>
        <location evidence="2">Membrane</location>
        <topology evidence="2">Multi-pass membrane protein</topology>
    </subcellularLocation>
</comment>
<keyword evidence="18" id="KW-1185">Reference proteome</keyword>
<dbReference type="InterPro" id="IPR022764">
    <property type="entry name" value="Peptidase_S54_rhomboid_dom"/>
</dbReference>
<dbReference type="GO" id="GO:0043737">
    <property type="term" value="F:deoxyribonuclease V activity"/>
    <property type="evidence" value="ECO:0007669"/>
    <property type="project" value="UniProtKB-UniRule"/>
</dbReference>
<dbReference type="Proteomes" id="UP001596417">
    <property type="component" value="Unassembled WGS sequence"/>
</dbReference>
<comment type="catalytic activity">
    <reaction evidence="1 14">
        <text>Endonucleolytic cleavage at apurinic or apyrimidinic sites to products with a 5'-phosphate.</text>
        <dbReference type="EC" id="3.1.21.7"/>
    </reaction>
</comment>
<keyword evidence="6 14" id="KW-0540">Nuclease</keyword>
<comment type="cofactor">
    <cofactor evidence="14">
        <name>Mg(2+)</name>
        <dbReference type="ChEBI" id="CHEBI:18420"/>
    </cofactor>
</comment>
<evidence type="ECO:0000256" key="6">
    <source>
        <dbReference type="ARBA" id="ARBA00022722"/>
    </source>
</evidence>
<comment type="similarity">
    <text evidence="14">Belongs to the endonuclease V family.</text>
</comment>
<evidence type="ECO:0000256" key="9">
    <source>
        <dbReference type="ARBA" id="ARBA00022771"/>
    </source>
</evidence>
<dbReference type="EMBL" id="JBHTAX010000001">
    <property type="protein sequence ID" value="MFC7191491.1"/>
    <property type="molecule type" value="Genomic_DNA"/>
</dbReference>
<feature type="transmembrane region" description="Helical" evidence="15">
    <location>
        <begin position="165"/>
        <end position="187"/>
    </location>
</feature>
<evidence type="ECO:0000256" key="12">
    <source>
        <dbReference type="ARBA" id="ARBA00022989"/>
    </source>
</evidence>
<dbReference type="GO" id="GO:0008270">
    <property type="term" value="F:zinc ion binding"/>
    <property type="evidence" value="ECO:0007669"/>
    <property type="project" value="UniProtKB-KW"/>
</dbReference>
<evidence type="ECO:0000259" key="16">
    <source>
        <dbReference type="PROSITE" id="PS51039"/>
    </source>
</evidence>
<dbReference type="Pfam" id="PF01694">
    <property type="entry name" value="Rhomboid"/>
    <property type="match status" value="1"/>
</dbReference>
<evidence type="ECO:0000313" key="17">
    <source>
        <dbReference type="EMBL" id="MFC7191491.1"/>
    </source>
</evidence>
<gene>
    <name evidence="14" type="primary">nfi</name>
    <name evidence="17" type="ORF">ACFQL7_17915</name>
</gene>
<dbReference type="SMART" id="SM00154">
    <property type="entry name" value="ZnF_AN1"/>
    <property type="match status" value="1"/>
</dbReference>
<name>A0ABD5YW54_9EURY</name>
<evidence type="ECO:0000256" key="15">
    <source>
        <dbReference type="SAM" id="Phobius"/>
    </source>
</evidence>
<keyword evidence="4 14" id="KW-0963">Cytoplasm</keyword>
<dbReference type="CDD" id="cd06559">
    <property type="entry name" value="Endonuclease_V"/>
    <property type="match status" value="1"/>
</dbReference>
<dbReference type="GO" id="GO:0005737">
    <property type="term" value="C:cytoplasm"/>
    <property type="evidence" value="ECO:0007669"/>
    <property type="project" value="UniProtKB-SubCell"/>
</dbReference>
<keyword evidence="9" id="KW-0863">Zinc-finger</keyword>
<feature type="site" description="Interaction with target DNA" evidence="14">
    <location>
        <position position="399"/>
    </location>
</feature>
<dbReference type="InterPro" id="IPR000058">
    <property type="entry name" value="Znf_AN1"/>
</dbReference>
<evidence type="ECO:0000256" key="3">
    <source>
        <dbReference type="ARBA" id="ARBA00004496"/>
    </source>
</evidence>
<dbReference type="PANTHER" id="PTHR28511">
    <property type="entry name" value="ENDONUCLEASE V"/>
    <property type="match status" value="1"/>
</dbReference>
<dbReference type="EC" id="3.1.21.7" evidence="14"/>
<sequence>MAVCDTCGEQENMPYRCRHCNGTYCGEHRLPESHDCPGLQNWSDPNGVFDSGFDDSVNQPKSTLQTRIGGSGPLSYFRGNMTYLFLALMCLTFFAQILIAPLIGIGRGTQLWYALFTLNPNHPLYVWTWITSIFAHGGLTHLFFNGIVLFFFGPIVERSIGSKKFAALFIVSGVLAGFAQIGLGFLVGSAVPLLGASGAIMAVMGLLTVLDPDLTVYLWFFLPVPIWLLTIGYAVFSVFGFVVGFGGNVAHMAHLAGLITGLIYGQHVKSQGVSTPDGCNSAPVRDRVDQVAVVVRSDDRSKLWCSPVIVNDRFRPDPSMGRSEMEALQQDIATEAVFEDAIDFDPTAITVDHPAPTAPLVAGVDQAFLDDRIVSAIVLTRGSEVVERTYTVTPMEFPYIPGLLSFREGGPILDAFETLETEPHVIVFDGSGRIHFRQAGLATHIGSALDLPAIGVAKNLLCGRPVDPTDALDAGERVEIVADESVNTADGTVIGHALQTRQYPSYRINPVYVSPGHRLSAETATDIVDRCRGEYKLPEPTRLADAYADEAKAEVK</sequence>
<keyword evidence="11" id="KW-0862">Zinc</keyword>
<dbReference type="AlphaFoldDB" id="A0ABD5YW54"/>
<dbReference type="RefSeq" id="WP_390206207.1">
    <property type="nucleotide sequence ID" value="NZ_JBHTAX010000001.1"/>
</dbReference>
<evidence type="ECO:0000256" key="8">
    <source>
        <dbReference type="ARBA" id="ARBA00022759"/>
    </source>
</evidence>
<keyword evidence="7 14" id="KW-0479">Metal-binding</keyword>
<feature type="transmembrane region" description="Helical" evidence="15">
    <location>
        <begin position="193"/>
        <end position="210"/>
    </location>
</feature>
<evidence type="ECO:0000256" key="10">
    <source>
        <dbReference type="ARBA" id="ARBA00022801"/>
    </source>
</evidence>
<feature type="binding site" evidence="14">
    <location>
        <position position="365"/>
    </location>
    <ligand>
        <name>Mg(2+)</name>
        <dbReference type="ChEBI" id="CHEBI:18420"/>
    </ligand>
</feature>
<dbReference type="HAMAP" id="MF_00801">
    <property type="entry name" value="Endonuclease_5"/>
    <property type="match status" value="1"/>
</dbReference>
<evidence type="ECO:0000256" key="13">
    <source>
        <dbReference type="ARBA" id="ARBA00023136"/>
    </source>
</evidence>
<protein>
    <recommendedName>
        <fullName evidence="14">Endonuclease V</fullName>
        <ecNumber evidence="14">3.1.21.7</ecNumber>
    </recommendedName>
    <alternativeName>
        <fullName evidence="14">Deoxyinosine 3'endonuclease</fullName>
    </alternativeName>
    <alternativeName>
        <fullName evidence="14">Deoxyribonuclease V</fullName>
        <shortName evidence="14">DNase V</shortName>
    </alternativeName>
</protein>
<dbReference type="GO" id="GO:0016020">
    <property type="term" value="C:membrane"/>
    <property type="evidence" value="ECO:0007669"/>
    <property type="project" value="UniProtKB-SubCell"/>
</dbReference>
<keyword evidence="10 14" id="KW-0378">Hydrolase</keyword>
<keyword evidence="12 15" id="KW-1133">Transmembrane helix</keyword>
<comment type="caution">
    <text evidence="17">The sequence shown here is derived from an EMBL/GenBank/DDBJ whole genome shotgun (WGS) entry which is preliminary data.</text>
</comment>
<accession>A0ABD5YW54</accession>
<organism evidence="17 18">
    <name type="scientific">Halocatena marina</name>
    <dbReference type="NCBI Taxonomy" id="2934937"/>
    <lineage>
        <taxon>Archaea</taxon>
        <taxon>Methanobacteriati</taxon>
        <taxon>Methanobacteriota</taxon>
        <taxon>Stenosarchaea group</taxon>
        <taxon>Halobacteria</taxon>
        <taxon>Halobacteriales</taxon>
        <taxon>Natronomonadaceae</taxon>
        <taxon>Halocatena</taxon>
    </lineage>
</organism>
<keyword evidence="14" id="KW-0227">DNA damage</keyword>
<keyword evidence="8 14" id="KW-0255">Endonuclease</keyword>
<reference evidence="17 18" key="1">
    <citation type="journal article" date="2019" name="Int. J. Syst. Evol. Microbiol.">
        <title>The Global Catalogue of Microorganisms (GCM) 10K type strain sequencing project: providing services to taxonomists for standard genome sequencing and annotation.</title>
        <authorList>
            <consortium name="The Broad Institute Genomics Platform"/>
            <consortium name="The Broad Institute Genome Sequencing Center for Infectious Disease"/>
            <person name="Wu L."/>
            <person name="Ma J."/>
        </authorList>
    </citation>
    <scope>NUCLEOTIDE SEQUENCE [LARGE SCALE GENOMIC DNA]</scope>
    <source>
        <strain evidence="17 18">RDMS1</strain>
    </source>
</reference>
<feature type="transmembrane region" description="Helical" evidence="15">
    <location>
        <begin position="217"/>
        <end position="236"/>
    </location>
</feature>
<dbReference type="SUPFAM" id="SSF118310">
    <property type="entry name" value="AN1-like Zinc finger"/>
    <property type="match status" value="1"/>
</dbReference>
<dbReference type="InterPro" id="IPR007581">
    <property type="entry name" value="Endonuclease-V"/>
</dbReference>
<evidence type="ECO:0000256" key="14">
    <source>
        <dbReference type="HAMAP-Rule" id="MF_00801"/>
    </source>
</evidence>
<evidence type="ECO:0000256" key="1">
    <source>
        <dbReference type="ARBA" id="ARBA00001835"/>
    </source>
</evidence>
<feature type="transmembrane region" description="Helical" evidence="15">
    <location>
        <begin position="126"/>
        <end position="153"/>
    </location>
</feature>
<keyword evidence="13 15" id="KW-0472">Membrane</keyword>
<keyword evidence="14" id="KW-0234">DNA repair</keyword>
<evidence type="ECO:0000256" key="4">
    <source>
        <dbReference type="ARBA" id="ARBA00022490"/>
    </source>
</evidence>
<dbReference type="PROSITE" id="PS51039">
    <property type="entry name" value="ZF_AN1"/>
    <property type="match status" value="1"/>
</dbReference>
<evidence type="ECO:0000256" key="5">
    <source>
        <dbReference type="ARBA" id="ARBA00022692"/>
    </source>
</evidence>
<evidence type="ECO:0000256" key="7">
    <source>
        <dbReference type="ARBA" id="ARBA00022723"/>
    </source>
</evidence>
<evidence type="ECO:0000256" key="2">
    <source>
        <dbReference type="ARBA" id="ARBA00004141"/>
    </source>
</evidence>
<dbReference type="Gene3D" id="4.10.1110.10">
    <property type="entry name" value="AN1-like Zinc finger"/>
    <property type="match status" value="1"/>
</dbReference>
<dbReference type="Gene3D" id="3.30.2170.10">
    <property type="entry name" value="archaeoglobus fulgidus dsm 4304 superfamily"/>
    <property type="match status" value="1"/>
</dbReference>
<dbReference type="SUPFAM" id="SSF144091">
    <property type="entry name" value="Rhomboid-like"/>
    <property type="match status" value="1"/>
</dbReference>
<dbReference type="GO" id="GO:0000287">
    <property type="term" value="F:magnesium ion binding"/>
    <property type="evidence" value="ECO:0007669"/>
    <property type="project" value="UniProtKB-UniRule"/>
</dbReference>
<feature type="transmembrane region" description="Helical" evidence="15">
    <location>
        <begin position="83"/>
        <end position="106"/>
    </location>
</feature>
<proteinExistence type="inferred from homology"/>
<comment type="function">
    <text evidence="14">DNA repair enzyme involved in the repair of deaminated bases. Selectively cleaves double-stranded DNA at the second phosphodiester bond 3' to a deoxyinosine leaving behind the intact lesion on the nicked DNA.</text>
</comment>
<dbReference type="InterPro" id="IPR035952">
    <property type="entry name" value="Rhomboid-like_sf"/>
</dbReference>
<dbReference type="InterPro" id="IPR035896">
    <property type="entry name" value="AN1-like_Znf"/>
</dbReference>
<feature type="binding site" evidence="14">
    <location>
        <position position="429"/>
    </location>
    <ligand>
        <name>Mg(2+)</name>
        <dbReference type="ChEBI" id="CHEBI:18420"/>
    </ligand>
</feature>
<keyword evidence="14" id="KW-0460">Magnesium</keyword>
<dbReference type="PANTHER" id="PTHR28511:SF1">
    <property type="entry name" value="ENDONUCLEASE V"/>
    <property type="match status" value="1"/>
</dbReference>